<reference evidence="1" key="1">
    <citation type="journal article" date="2021" name="Proc. Natl. Acad. Sci. U.S.A.">
        <title>A Catalog of Tens of Thousands of Viruses from Human Metagenomes Reveals Hidden Associations with Chronic Diseases.</title>
        <authorList>
            <person name="Tisza M.J."/>
            <person name="Buck C.B."/>
        </authorList>
    </citation>
    <scope>NUCLEOTIDE SEQUENCE</scope>
    <source>
        <strain evidence="1">CtdNl2</strain>
    </source>
</reference>
<organism evidence="1">
    <name type="scientific">Myoviridae sp. ctdNl2</name>
    <dbReference type="NCBI Taxonomy" id="2825140"/>
    <lineage>
        <taxon>Viruses</taxon>
        <taxon>Duplodnaviria</taxon>
        <taxon>Heunggongvirae</taxon>
        <taxon>Uroviricota</taxon>
        <taxon>Caudoviricetes</taxon>
    </lineage>
</organism>
<accession>A0A8S5QHZ9</accession>
<protein>
    <submittedName>
        <fullName evidence="1">Neck protein</fullName>
    </submittedName>
</protein>
<dbReference type="EMBL" id="BK015652">
    <property type="protein sequence ID" value="DAE18164.1"/>
    <property type="molecule type" value="Genomic_DNA"/>
</dbReference>
<proteinExistence type="predicted"/>
<evidence type="ECO:0000313" key="1">
    <source>
        <dbReference type="EMBL" id="DAE18164.1"/>
    </source>
</evidence>
<sequence length="276" mass="31112">MSRIDDNLLVDSSSFSNDYMESLSKERRDIIEDCMVALGYPVITLYITQRQIDRLIDFATRRCESKVSLPYLATFNVGNGVVDVSGYDMLAVRQIYNGVGSGVSTENANLVANPDSPNSGCNISMSNCDICNQLCQYRGMQSLAGSYGTKGIYDYVAYAGAMSELNVLMTNDWYLDPTDNKLYIDGFSGVVTVEYVKSNNSFEDIAKDNFWRQWIRDYTLAMVKITEGRIRSKYKISSGVFEIESDELINEGNTDKQELEQRLEDGGFGYWNIMRG</sequence>
<name>A0A8S5QHZ9_9CAUD</name>